<keyword evidence="1" id="KW-0614">Plasmid</keyword>
<proteinExistence type="predicted"/>
<evidence type="ECO:0000313" key="1">
    <source>
        <dbReference type="EMBL" id="QLG30151.1"/>
    </source>
</evidence>
<gene>
    <name evidence="1" type="ORF">HUG10_21425</name>
</gene>
<sequence>MTDEFVPVRREVAVRAARELGETAEYCDSSEQMERIAQLLEAVESIQRSLDGDHEGKLSHPDQETCVREEAFLDRDSVIEEMDGVGWYVTRSCPVCNRCFVYVYEFEGIFDTDEQEYVDHQTYHEYGLGDMDWDTDEGYYGDLDYSIPATDNARFERVYIMDRILNEHDELVRSI</sequence>
<dbReference type="KEGG" id="halg:HUG10_21425"/>
<protein>
    <submittedName>
        <fullName evidence="1">Uncharacterized protein</fullName>
    </submittedName>
</protein>
<dbReference type="AlphaFoldDB" id="A0A7D5GKX6"/>
<keyword evidence="2" id="KW-1185">Reference proteome</keyword>
<name>A0A7D5GKX6_9EURY</name>
<dbReference type="GeneID" id="56031452"/>
<dbReference type="Proteomes" id="UP000509750">
    <property type="component" value="Plasmid unnamed3"/>
</dbReference>
<accession>A0A7D5GKX6</accession>
<reference evidence="1 2" key="1">
    <citation type="submission" date="2020-07" db="EMBL/GenBank/DDBJ databases">
        <title>Gai3-2, isolated from salt lake.</title>
        <authorList>
            <person name="Cui H."/>
            <person name="Shi X."/>
        </authorList>
    </citation>
    <scope>NUCLEOTIDE SEQUENCE [LARGE SCALE GENOMIC DNA]</scope>
    <source>
        <strain evidence="1 2">Gai3-2</strain>
        <plasmid evidence="1 2">unnamed3</plasmid>
    </source>
</reference>
<dbReference type="RefSeq" id="WP_179171725.1">
    <property type="nucleotide sequence ID" value="NZ_CP058532.1"/>
</dbReference>
<dbReference type="EMBL" id="CP058532">
    <property type="protein sequence ID" value="QLG30151.1"/>
    <property type="molecule type" value="Genomic_DNA"/>
</dbReference>
<organism evidence="1 2">
    <name type="scientific">Halorarum halophilum</name>
    <dbReference type="NCBI Taxonomy" id="2743090"/>
    <lineage>
        <taxon>Archaea</taxon>
        <taxon>Methanobacteriati</taxon>
        <taxon>Methanobacteriota</taxon>
        <taxon>Stenosarchaea group</taxon>
        <taxon>Halobacteria</taxon>
        <taxon>Halobacteriales</taxon>
        <taxon>Haloferacaceae</taxon>
        <taxon>Halorarum</taxon>
    </lineage>
</organism>
<evidence type="ECO:0000313" key="2">
    <source>
        <dbReference type="Proteomes" id="UP000509750"/>
    </source>
</evidence>
<geneLocation type="plasmid" evidence="1 2">
    <name>unnamed3</name>
</geneLocation>